<dbReference type="PANTHER" id="PTHR43811:SF19">
    <property type="entry name" value="39 KDA FK506-BINDING NUCLEAR PROTEIN"/>
    <property type="match status" value="1"/>
</dbReference>
<keyword evidence="4 5" id="KW-0413">Isomerase</keyword>
<dbReference type="PROSITE" id="PS51257">
    <property type="entry name" value="PROKAR_LIPOPROTEIN"/>
    <property type="match status" value="1"/>
</dbReference>
<sequence>MRKFPVALTVAGVALVSLTGCTASTSADCVPASGSEDLDLVSVSGAVGAVPVVDVYTPFYVEETSSREDVTGEGTPITTTSQLVVVDVALFSGQTGEPLLATPYDGDLSRAYTVDRWSEQFSAFDEALMCATEGSRVTIAMAPGDFDAASLASVGVEADDSVIGVVDVRKVYLPAADGDDQFNAANGLPTVVRAPDGRPGIIVPGSAAPEELVIETLKEGSGEVVTGDQAVRVHYTGVTWDGREVFDTTWDTEPASMTLDSVVPGFAAALEGQTVGSQVLAVIPPDQGYGDRAQGDIPAGSTLVFVIDIVGLDEAPLS</sequence>
<evidence type="ECO:0000256" key="2">
    <source>
        <dbReference type="ARBA" id="ARBA00006577"/>
    </source>
</evidence>
<reference evidence="9 10" key="1">
    <citation type="submission" date="2024-02" db="EMBL/GenBank/DDBJ databases">
        <authorList>
            <person name="Saticioglu I.B."/>
        </authorList>
    </citation>
    <scope>NUCLEOTIDE SEQUENCE [LARGE SCALE GENOMIC DNA]</scope>
    <source>
        <strain evidence="9 10">Mu-86</strain>
    </source>
</reference>
<dbReference type="PANTHER" id="PTHR43811">
    <property type="entry name" value="FKBP-TYPE PEPTIDYL-PROLYL CIS-TRANS ISOMERASE FKPA"/>
    <property type="match status" value="1"/>
</dbReference>
<evidence type="ECO:0000256" key="6">
    <source>
        <dbReference type="RuleBase" id="RU003915"/>
    </source>
</evidence>
<dbReference type="EC" id="5.2.1.8" evidence="6"/>
<dbReference type="EMBL" id="JBBDGL010000002">
    <property type="protein sequence ID" value="MEJ1155407.1"/>
    <property type="molecule type" value="Genomic_DNA"/>
</dbReference>
<protein>
    <recommendedName>
        <fullName evidence="6">Peptidyl-prolyl cis-trans isomerase</fullName>
        <ecNumber evidence="6">5.2.1.8</ecNumber>
    </recommendedName>
</protein>
<keyword evidence="3 5" id="KW-0697">Rotamase</keyword>
<evidence type="ECO:0000256" key="1">
    <source>
        <dbReference type="ARBA" id="ARBA00000971"/>
    </source>
</evidence>
<proteinExistence type="inferred from homology"/>
<evidence type="ECO:0000313" key="10">
    <source>
        <dbReference type="Proteomes" id="UP001368654"/>
    </source>
</evidence>
<dbReference type="Proteomes" id="UP001368654">
    <property type="component" value="Unassembled WGS sequence"/>
</dbReference>
<evidence type="ECO:0000256" key="4">
    <source>
        <dbReference type="ARBA" id="ARBA00023235"/>
    </source>
</evidence>
<evidence type="ECO:0000313" key="9">
    <source>
        <dbReference type="EMBL" id="MEJ1155407.1"/>
    </source>
</evidence>
<evidence type="ECO:0000259" key="8">
    <source>
        <dbReference type="PROSITE" id="PS50059"/>
    </source>
</evidence>
<feature type="chain" id="PRO_5046512917" description="Peptidyl-prolyl cis-trans isomerase" evidence="7">
    <location>
        <begin position="23"/>
        <end position="318"/>
    </location>
</feature>
<dbReference type="Gene3D" id="3.10.50.40">
    <property type="match status" value="1"/>
</dbReference>
<dbReference type="SUPFAM" id="SSF54534">
    <property type="entry name" value="FKBP-like"/>
    <property type="match status" value="1"/>
</dbReference>
<evidence type="ECO:0000256" key="5">
    <source>
        <dbReference type="PROSITE-ProRule" id="PRU00277"/>
    </source>
</evidence>
<organism evidence="9 10">
    <name type="scientific">Microbacterium marmarense</name>
    <dbReference type="NCBI Taxonomy" id="3122051"/>
    <lineage>
        <taxon>Bacteria</taxon>
        <taxon>Bacillati</taxon>
        <taxon>Actinomycetota</taxon>
        <taxon>Actinomycetes</taxon>
        <taxon>Micrococcales</taxon>
        <taxon>Microbacteriaceae</taxon>
        <taxon>Microbacterium</taxon>
    </lineage>
</organism>
<accession>A0ABU8LT25</accession>
<feature type="signal peptide" evidence="7">
    <location>
        <begin position="1"/>
        <end position="22"/>
    </location>
</feature>
<keyword evidence="7" id="KW-0732">Signal</keyword>
<feature type="domain" description="PPIase FKBP-type" evidence="8">
    <location>
        <begin position="228"/>
        <end position="313"/>
    </location>
</feature>
<keyword evidence="10" id="KW-1185">Reference proteome</keyword>
<name>A0ABU8LT25_9MICO</name>
<dbReference type="Pfam" id="PF00254">
    <property type="entry name" value="FKBP_C"/>
    <property type="match status" value="1"/>
</dbReference>
<gene>
    <name evidence="9" type="ORF">WDU96_07305</name>
</gene>
<dbReference type="GO" id="GO:0003755">
    <property type="term" value="F:peptidyl-prolyl cis-trans isomerase activity"/>
    <property type="evidence" value="ECO:0007669"/>
    <property type="project" value="UniProtKB-EC"/>
</dbReference>
<evidence type="ECO:0000256" key="3">
    <source>
        <dbReference type="ARBA" id="ARBA00023110"/>
    </source>
</evidence>
<comment type="similarity">
    <text evidence="2 6">Belongs to the FKBP-type PPIase family.</text>
</comment>
<evidence type="ECO:0000256" key="7">
    <source>
        <dbReference type="SAM" id="SignalP"/>
    </source>
</evidence>
<dbReference type="InterPro" id="IPR046357">
    <property type="entry name" value="PPIase_dom_sf"/>
</dbReference>
<dbReference type="RefSeq" id="WP_337337845.1">
    <property type="nucleotide sequence ID" value="NZ_JBBDGL010000002.1"/>
</dbReference>
<comment type="catalytic activity">
    <reaction evidence="1 5 6">
        <text>[protein]-peptidylproline (omega=180) = [protein]-peptidylproline (omega=0)</text>
        <dbReference type="Rhea" id="RHEA:16237"/>
        <dbReference type="Rhea" id="RHEA-COMP:10747"/>
        <dbReference type="Rhea" id="RHEA-COMP:10748"/>
        <dbReference type="ChEBI" id="CHEBI:83833"/>
        <dbReference type="ChEBI" id="CHEBI:83834"/>
        <dbReference type="EC" id="5.2.1.8"/>
    </reaction>
</comment>
<dbReference type="InterPro" id="IPR001179">
    <property type="entry name" value="PPIase_FKBP_dom"/>
</dbReference>
<comment type="caution">
    <text evidence="9">The sequence shown here is derived from an EMBL/GenBank/DDBJ whole genome shotgun (WGS) entry which is preliminary data.</text>
</comment>
<dbReference type="PROSITE" id="PS50059">
    <property type="entry name" value="FKBP_PPIASE"/>
    <property type="match status" value="1"/>
</dbReference>